<evidence type="ECO:0000313" key="1">
    <source>
        <dbReference type="EMBL" id="QCV57075.1"/>
    </source>
</evidence>
<dbReference type="EMBL" id="CP010992">
    <property type="protein sequence ID" value="QCV57075.1"/>
    <property type="molecule type" value="Genomic_DNA"/>
</dbReference>
<reference evidence="1 2" key="2">
    <citation type="submission" date="2019-05" db="EMBL/GenBank/DDBJ databases">
        <authorList>
            <person name="Ravantti J.J."/>
        </authorList>
    </citation>
    <scope>NUCLEOTIDE SEQUENCE [LARGE SCALE GENOMIC DNA]</scope>
    <source>
        <strain evidence="1 2">B185</strain>
    </source>
</reference>
<sequence length="101" mass="11264">MLDKKILGAIVLGGVLFSCSKKAIDPISSVESKKDVVKELPTEIAEGKMMYENNCAKCHKLFPASKHDKAGWVKTVNRMAPKAKITEEQKNLVYNYLTYGM</sequence>
<name>A0AAJ3ZJU2_9FLAO</name>
<dbReference type="AlphaFoldDB" id="A0AAJ3ZJU2"/>
<dbReference type="RefSeq" id="WP_138424740.1">
    <property type="nucleotide sequence ID" value="NZ_CP010992.1"/>
</dbReference>
<dbReference type="InterPro" id="IPR036909">
    <property type="entry name" value="Cyt_c-like_dom_sf"/>
</dbReference>
<dbReference type="SUPFAM" id="SSF46626">
    <property type="entry name" value="Cytochrome c"/>
    <property type="match status" value="1"/>
</dbReference>
<organism evidence="1 2">
    <name type="scientific">Flavobacterium columnare</name>
    <dbReference type="NCBI Taxonomy" id="996"/>
    <lineage>
        <taxon>Bacteria</taxon>
        <taxon>Pseudomonadati</taxon>
        <taxon>Bacteroidota</taxon>
        <taxon>Flavobacteriia</taxon>
        <taxon>Flavobacteriales</taxon>
        <taxon>Flavobacteriaceae</taxon>
        <taxon>Flavobacterium</taxon>
    </lineage>
</organism>
<gene>
    <name evidence="1" type="ORF">UN65_14580</name>
</gene>
<dbReference type="GO" id="GO:0009055">
    <property type="term" value="F:electron transfer activity"/>
    <property type="evidence" value="ECO:0007669"/>
    <property type="project" value="InterPro"/>
</dbReference>
<dbReference type="Gene3D" id="1.10.760.10">
    <property type="entry name" value="Cytochrome c-like domain"/>
    <property type="match status" value="1"/>
</dbReference>
<dbReference type="Proteomes" id="UP000304840">
    <property type="component" value="Chromosome"/>
</dbReference>
<accession>A0AAJ3ZJU2</accession>
<dbReference type="GO" id="GO:0020037">
    <property type="term" value="F:heme binding"/>
    <property type="evidence" value="ECO:0007669"/>
    <property type="project" value="InterPro"/>
</dbReference>
<proteinExistence type="predicted"/>
<reference evidence="2" key="1">
    <citation type="submission" date="2016-03" db="EMBL/GenBank/DDBJ databases">
        <title>Flavobacterium columnare strain B185, complete genome.</title>
        <authorList>
            <person name="Sundberg L.-R."/>
            <person name="Papponen P."/>
            <person name="Laanto E."/>
        </authorList>
    </citation>
    <scope>NUCLEOTIDE SEQUENCE [LARGE SCALE GENOMIC DNA]</scope>
    <source>
        <strain evidence="2">B185</strain>
    </source>
</reference>
<evidence type="ECO:0000313" key="2">
    <source>
        <dbReference type="Proteomes" id="UP000304840"/>
    </source>
</evidence>
<dbReference type="PROSITE" id="PS51257">
    <property type="entry name" value="PROKAR_LIPOPROTEIN"/>
    <property type="match status" value="1"/>
</dbReference>
<protein>
    <submittedName>
        <fullName evidence="1">Cytochrome c</fullName>
    </submittedName>
</protein>